<dbReference type="Proteomes" id="UP001165060">
    <property type="component" value="Unassembled WGS sequence"/>
</dbReference>
<feature type="compositionally biased region" description="Low complexity" evidence="4">
    <location>
        <begin position="149"/>
        <end position="160"/>
    </location>
</feature>
<evidence type="ECO:0000313" key="7">
    <source>
        <dbReference type="Proteomes" id="UP001165060"/>
    </source>
</evidence>
<dbReference type="PANTHER" id="PTHR46720">
    <property type="entry name" value="HYDROXYLASE, PUTATIVE (AFU_ORTHOLOGUE AFUA_3G01460)-RELATED"/>
    <property type="match status" value="1"/>
</dbReference>
<name>A0ABQ6N0C8_9STRA</name>
<dbReference type="SUPFAM" id="SSF51905">
    <property type="entry name" value="FAD/NAD(P)-binding domain"/>
    <property type="match status" value="1"/>
</dbReference>
<evidence type="ECO:0000256" key="4">
    <source>
        <dbReference type="SAM" id="MobiDB-lite"/>
    </source>
</evidence>
<dbReference type="InterPro" id="IPR036188">
    <property type="entry name" value="FAD/NAD-bd_sf"/>
</dbReference>
<feature type="domain" description="FAD-binding" evidence="5">
    <location>
        <begin position="355"/>
        <end position="420"/>
    </location>
</feature>
<accession>A0ABQ6N0C8</accession>
<dbReference type="PRINTS" id="PR00420">
    <property type="entry name" value="RNGMNOXGNASE"/>
</dbReference>
<gene>
    <name evidence="6" type="ORF">TeGR_g4426</name>
</gene>
<feature type="region of interest" description="Disordered" evidence="4">
    <location>
        <begin position="149"/>
        <end position="180"/>
    </location>
</feature>
<dbReference type="InterPro" id="IPR002938">
    <property type="entry name" value="FAD-bd"/>
</dbReference>
<evidence type="ECO:0000313" key="6">
    <source>
        <dbReference type="EMBL" id="GMI36545.1"/>
    </source>
</evidence>
<dbReference type="EMBL" id="BRYB01000737">
    <property type="protein sequence ID" value="GMI36545.1"/>
    <property type="molecule type" value="Genomic_DNA"/>
</dbReference>
<evidence type="ECO:0000256" key="2">
    <source>
        <dbReference type="ARBA" id="ARBA00022827"/>
    </source>
</evidence>
<evidence type="ECO:0000259" key="5">
    <source>
        <dbReference type="Pfam" id="PF01494"/>
    </source>
</evidence>
<feature type="compositionally biased region" description="Acidic residues" evidence="4">
    <location>
        <begin position="161"/>
        <end position="172"/>
    </location>
</feature>
<keyword evidence="7" id="KW-1185">Reference proteome</keyword>
<dbReference type="PANTHER" id="PTHR46720:SF3">
    <property type="entry name" value="FAD-BINDING DOMAIN-CONTAINING PROTEIN-RELATED"/>
    <property type="match status" value="1"/>
</dbReference>
<proteinExistence type="predicted"/>
<keyword evidence="2" id="KW-0274">FAD</keyword>
<protein>
    <recommendedName>
        <fullName evidence="5">FAD-binding domain-containing protein</fullName>
    </recommendedName>
</protein>
<keyword evidence="3" id="KW-0560">Oxidoreductase</keyword>
<sequence>MPLSIAIAGSGPCALALSRALSPLPHTLFCPPDAGHGAGLQLSGGLAALRGVLSSEDFERLLAAGRPLTSVRSETYPDPAEGEEGEPLLSFNVTALLSSSPLLALPAAAGRPADACSRTILRPALVAALQPPPPCCTLVPSPVTAVSLASPSSYSLSTPPSDDDESPSDDDESPRGPSSHGPFDLLLVCTGAAAASLPVPSLPARRRLYAGLRLSYALSPPARPPGDRGELRQLFGRGGYALLGSYRNGTEAPRPGEVRELAAQELAAQELDMACVVYPDLSRRVENAGWLGEGSGLARFSARLAAAGLPPDCDAATVAAAATSFADVGVYWTDPFKPWLSSPAPPGGAAPLAALLGDAAHAAPPFLGTGANAALVDAALVGRLVREFVEGGGGGGAQALRELLAKEYVDKRRPVTAGLLAKAAALGYLEVFGGPVRDAVFRLLAFFKVPEFVYKQNAES</sequence>
<reference evidence="6 7" key="1">
    <citation type="journal article" date="2023" name="Commun. Biol.">
        <title>Genome analysis of Parmales, the sister group of diatoms, reveals the evolutionary specialization of diatoms from phago-mixotrophs to photoautotrophs.</title>
        <authorList>
            <person name="Ban H."/>
            <person name="Sato S."/>
            <person name="Yoshikawa S."/>
            <person name="Yamada K."/>
            <person name="Nakamura Y."/>
            <person name="Ichinomiya M."/>
            <person name="Sato N."/>
            <person name="Blanc-Mathieu R."/>
            <person name="Endo H."/>
            <person name="Kuwata A."/>
            <person name="Ogata H."/>
        </authorList>
    </citation>
    <scope>NUCLEOTIDE SEQUENCE [LARGE SCALE GENOMIC DNA]</scope>
</reference>
<evidence type="ECO:0000256" key="1">
    <source>
        <dbReference type="ARBA" id="ARBA00022630"/>
    </source>
</evidence>
<dbReference type="Gene3D" id="3.50.50.60">
    <property type="entry name" value="FAD/NAD(P)-binding domain"/>
    <property type="match status" value="1"/>
</dbReference>
<dbReference type="InterPro" id="IPR051104">
    <property type="entry name" value="FAD_monoxygenase"/>
</dbReference>
<keyword evidence="1" id="KW-0285">Flavoprotein</keyword>
<dbReference type="Pfam" id="PF01494">
    <property type="entry name" value="FAD_binding_3"/>
    <property type="match status" value="1"/>
</dbReference>
<organism evidence="6 7">
    <name type="scientific">Tetraparma gracilis</name>
    <dbReference type="NCBI Taxonomy" id="2962635"/>
    <lineage>
        <taxon>Eukaryota</taxon>
        <taxon>Sar</taxon>
        <taxon>Stramenopiles</taxon>
        <taxon>Ochrophyta</taxon>
        <taxon>Bolidophyceae</taxon>
        <taxon>Parmales</taxon>
        <taxon>Triparmaceae</taxon>
        <taxon>Tetraparma</taxon>
    </lineage>
</organism>
<evidence type="ECO:0000256" key="3">
    <source>
        <dbReference type="ARBA" id="ARBA00023002"/>
    </source>
</evidence>
<comment type="caution">
    <text evidence="6">The sequence shown here is derived from an EMBL/GenBank/DDBJ whole genome shotgun (WGS) entry which is preliminary data.</text>
</comment>